<dbReference type="EMBL" id="ONZP01000603">
    <property type="protein sequence ID" value="SPJ88053.1"/>
    <property type="molecule type" value="Genomic_DNA"/>
</dbReference>
<dbReference type="PROSITE" id="PS50297">
    <property type="entry name" value="ANK_REP_REGION"/>
    <property type="match status" value="2"/>
</dbReference>
<accession>A0AAE8MM80</accession>
<dbReference type="Gene3D" id="1.25.40.20">
    <property type="entry name" value="Ankyrin repeat-containing domain"/>
    <property type="match status" value="3"/>
</dbReference>
<dbReference type="PROSITE" id="PS50088">
    <property type="entry name" value="ANK_REPEAT"/>
    <property type="match status" value="2"/>
</dbReference>
<dbReference type="InterPro" id="IPR036770">
    <property type="entry name" value="Ankyrin_rpt-contain_sf"/>
</dbReference>
<dbReference type="InterPro" id="IPR002110">
    <property type="entry name" value="Ankyrin_rpt"/>
</dbReference>
<comment type="caution">
    <text evidence="5">The sequence shown here is derived from an EMBL/GenBank/DDBJ whole genome shotgun (WGS) entry which is preliminary data.</text>
</comment>
<feature type="compositionally biased region" description="Polar residues" evidence="4">
    <location>
        <begin position="24"/>
        <end position="51"/>
    </location>
</feature>
<dbReference type="SMART" id="SM00248">
    <property type="entry name" value="ANK"/>
    <property type="match status" value="7"/>
</dbReference>
<evidence type="ECO:0008006" key="7">
    <source>
        <dbReference type="Google" id="ProtNLM"/>
    </source>
</evidence>
<dbReference type="PANTHER" id="PTHR24198">
    <property type="entry name" value="ANKYRIN REPEAT AND PROTEIN KINASE DOMAIN-CONTAINING PROTEIN"/>
    <property type="match status" value="1"/>
</dbReference>
<dbReference type="Proteomes" id="UP001187734">
    <property type="component" value="Unassembled WGS sequence"/>
</dbReference>
<sequence>MVDTENDQQASTIAEHEQKEVLSSVETGLTLVQRSQSWSTQPEASSGTNNAKTRRASAPAVMDTRPLKMSLRKGMFRKLFTILRGLPTVRIIPESSDAIRIASSGSAADLQALFKSGAVSPTDRSEDGWTLLMNATYYGKPEVVDFLVRIKAALAAREDFGRQAVHFAIIRSFCVGTPEKDRQQFLRFPCWRDAFDEFDFTSIHAAALGNYPEEDKEQPSLATLIEFSDTLNNLPPGPNWRKIKSEYSRRSSLFIRVIDLFRKAECEQRQVLGSKFYKVYVDLINECDVLQKWTPFHWATYAGRDDSMRTLLQYGANPFVKTPMGRNSLHQAAESMNYTIIKIILDIPPDPILGWFDIDLQDIWGETPLHIAIYRQSPGLVRGLLDKGARRDLRIKDGDYVPLHYAANLAPGECQNELVQLLSADGGAHINAPDDNGCPPLFSLLGNPVAVGILLRASADLSLLDQDGSSVIHHACTGNYIESLDLLLSSPSMPQGLPLQPNKAGDIPLAQALKSQSIAAGKKMLERFGPGDLVYKDGRSLVHKAIEAGDADFLAACFCQASFRRGMTTGEGWTTKELAARLGRFEGKIKALILQHESYDRDISQAEIRAQARMDYFAMIR</sequence>
<proteinExistence type="predicted"/>
<keyword evidence="1" id="KW-0677">Repeat</keyword>
<dbReference type="SUPFAM" id="SSF48403">
    <property type="entry name" value="Ankyrin repeat"/>
    <property type="match status" value="2"/>
</dbReference>
<protein>
    <recommendedName>
        <fullName evidence="7">Ankyrin</fullName>
    </recommendedName>
</protein>
<evidence type="ECO:0000256" key="1">
    <source>
        <dbReference type="ARBA" id="ARBA00022737"/>
    </source>
</evidence>
<organism evidence="5 6">
    <name type="scientific">Fusarium torulosum</name>
    <dbReference type="NCBI Taxonomy" id="33205"/>
    <lineage>
        <taxon>Eukaryota</taxon>
        <taxon>Fungi</taxon>
        <taxon>Dikarya</taxon>
        <taxon>Ascomycota</taxon>
        <taxon>Pezizomycotina</taxon>
        <taxon>Sordariomycetes</taxon>
        <taxon>Hypocreomycetidae</taxon>
        <taxon>Hypocreales</taxon>
        <taxon>Nectriaceae</taxon>
        <taxon>Fusarium</taxon>
    </lineage>
</organism>
<feature type="region of interest" description="Disordered" evidence="4">
    <location>
        <begin position="1"/>
        <end position="60"/>
    </location>
</feature>
<gene>
    <name evidence="5" type="ORF">FTOL_12522</name>
</gene>
<keyword evidence="2 3" id="KW-0040">ANK repeat</keyword>
<evidence type="ECO:0000256" key="4">
    <source>
        <dbReference type="SAM" id="MobiDB-lite"/>
    </source>
</evidence>
<dbReference type="Pfam" id="PF12796">
    <property type="entry name" value="Ank_2"/>
    <property type="match status" value="2"/>
</dbReference>
<reference evidence="5" key="1">
    <citation type="submission" date="2018-03" db="EMBL/GenBank/DDBJ databases">
        <authorList>
            <person name="Guldener U."/>
        </authorList>
    </citation>
    <scope>NUCLEOTIDE SEQUENCE</scope>
</reference>
<dbReference type="PANTHER" id="PTHR24198:SF165">
    <property type="entry name" value="ANKYRIN REPEAT-CONTAINING PROTEIN-RELATED"/>
    <property type="match status" value="1"/>
</dbReference>
<keyword evidence="6" id="KW-1185">Reference proteome</keyword>
<evidence type="ECO:0000256" key="3">
    <source>
        <dbReference type="PROSITE-ProRule" id="PRU00023"/>
    </source>
</evidence>
<evidence type="ECO:0000313" key="6">
    <source>
        <dbReference type="Proteomes" id="UP001187734"/>
    </source>
</evidence>
<dbReference type="GO" id="GO:0005737">
    <property type="term" value="C:cytoplasm"/>
    <property type="evidence" value="ECO:0007669"/>
    <property type="project" value="TreeGrafter"/>
</dbReference>
<feature type="repeat" description="ANK" evidence="3">
    <location>
        <begin position="291"/>
        <end position="323"/>
    </location>
</feature>
<name>A0AAE8MM80_9HYPO</name>
<dbReference type="AlphaFoldDB" id="A0AAE8MM80"/>
<feature type="repeat" description="ANK" evidence="3">
    <location>
        <begin position="364"/>
        <end position="396"/>
    </location>
</feature>
<evidence type="ECO:0000313" key="5">
    <source>
        <dbReference type="EMBL" id="SPJ88053.1"/>
    </source>
</evidence>
<evidence type="ECO:0000256" key="2">
    <source>
        <dbReference type="ARBA" id="ARBA00023043"/>
    </source>
</evidence>